<dbReference type="InterPro" id="IPR014718">
    <property type="entry name" value="GH-type_carb-bd"/>
</dbReference>
<evidence type="ECO:0000256" key="1">
    <source>
        <dbReference type="ARBA" id="ARBA00004418"/>
    </source>
</evidence>
<dbReference type="InterPro" id="IPR011013">
    <property type="entry name" value="Gal_mutarotase_sf_dom"/>
</dbReference>
<feature type="signal peptide" evidence="6">
    <location>
        <begin position="1"/>
        <end position="19"/>
    </location>
</feature>
<dbReference type="InterPro" id="IPR013783">
    <property type="entry name" value="Ig-like_fold"/>
</dbReference>
<keyword evidence="5" id="KW-0574">Periplasm</keyword>
<feature type="domain" description="Glucan biosynthesis periplasmic MdoG C-terminal" evidence="7">
    <location>
        <begin position="33"/>
        <end position="513"/>
    </location>
</feature>
<comment type="pathway">
    <text evidence="2">Glycan metabolism; osmoregulated periplasmic glucan (OPG) biosynthesis.</text>
</comment>
<dbReference type="Gene3D" id="2.60.40.10">
    <property type="entry name" value="Immunoglobulins"/>
    <property type="match status" value="1"/>
</dbReference>
<dbReference type="AlphaFoldDB" id="A0A7X1B4M2"/>
<sequence>MHRIRSSKLLIAMQTAALALCCLAPTRLSSEEFDYATLKGKAKSLSQQGYVARQPVDIPEIQALDYDHYQHIDFQDENALWAGEKTNFRIQFFHLGLYFQKPVKINEVVDGDAKPINFDPDQFYYGRSGVDGDKLPKDLGYAGFRINFKEDWDRDVSAFLGASYFRAVGFDWQYGLSARGLGLDTGMPTGEEFPDFTEFWLERPEKGSDTLVIYALLDSPSATGAYRIVMTPGKTLVMDVNATIYPREDLENAGIAPLTSMFQYGENDRRKHVSDDWRPEIHDTDGLSVLTGSGEWIWRPLVNPPHPRLNSYLDESPRGFGLLQRDRNFDHYQDDAVYYERRPSLWVEPTEPWGPGEVKLFELPTVDETFDNIVAFWHPQDPLRAGEEYRYDYRLYWGTKEVLQPSNSRVVATRTGKGGNIGQKQDYFSRRFVLDFEGPALESLGNDTPLKAVVTSDRGKIENAYARWMPDGETVRAMFDLAPDESTEPINVRLYLRTEAEEQPLSETWIYQYTPPPVSERSW</sequence>
<reference evidence="8 9" key="1">
    <citation type="submission" date="2020-07" db="EMBL/GenBank/DDBJ databases">
        <authorList>
            <person name="Feng X."/>
        </authorList>
    </citation>
    <scope>NUCLEOTIDE SEQUENCE [LARGE SCALE GENOMIC DNA]</scope>
    <source>
        <strain evidence="8 9">JCM23202</strain>
    </source>
</reference>
<dbReference type="InterPro" id="IPR014756">
    <property type="entry name" value="Ig_E-set"/>
</dbReference>
<dbReference type="GO" id="GO:0051274">
    <property type="term" value="P:beta-glucan biosynthetic process"/>
    <property type="evidence" value="ECO:0007669"/>
    <property type="project" value="TreeGrafter"/>
</dbReference>
<gene>
    <name evidence="8" type="ORF">H5P27_04675</name>
</gene>
<dbReference type="GO" id="GO:0030246">
    <property type="term" value="F:carbohydrate binding"/>
    <property type="evidence" value="ECO:0007669"/>
    <property type="project" value="InterPro"/>
</dbReference>
<keyword evidence="4 6" id="KW-0732">Signal</keyword>
<proteinExistence type="inferred from homology"/>
<dbReference type="EMBL" id="JACHVC010000006">
    <property type="protein sequence ID" value="MBC2605334.1"/>
    <property type="molecule type" value="Genomic_DNA"/>
</dbReference>
<evidence type="ECO:0000256" key="2">
    <source>
        <dbReference type="ARBA" id="ARBA00005001"/>
    </source>
</evidence>
<dbReference type="Proteomes" id="UP000526501">
    <property type="component" value="Unassembled WGS sequence"/>
</dbReference>
<dbReference type="UniPathway" id="UPA00637"/>
<dbReference type="GO" id="GO:0030288">
    <property type="term" value="C:outer membrane-bounded periplasmic space"/>
    <property type="evidence" value="ECO:0007669"/>
    <property type="project" value="TreeGrafter"/>
</dbReference>
<dbReference type="Pfam" id="PF04349">
    <property type="entry name" value="MdoG"/>
    <property type="match status" value="1"/>
</dbReference>
<dbReference type="Gene3D" id="2.70.98.10">
    <property type="match status" value="1"/>
</dbReference>
<evidence type="ECO:0000256" key="3">
    <source>
        <dbReference type="ARBA" id="ARBA00009284"/>
    </source>
</evidence>
<dbReference type="SUPFAM" id="SSF81296">
    <property type="entry name" value="E set domains"/>
    <property type="match status" value="1"/>
</dbReference>
<organism evidence="8 9">
    <name type="scientific">Pelagicoccus albus</name>
    <dbReference type="NCBI Taxonomy" id="415222"/>
    <lineage>
        <taxon>Bacteria</taxon>
        <taxon>Pseudomonadati</taxon>
        <taxon>Verrucomicrobiota</taxon>
        <taxon>Opitutia</taxon>
        <taxon>Puniceicoccales</taxon>
        <taxon>Pelagicoccaceae</taxon>
        <taxon>Pelagicoccus</taxon>
    </lineage>
</organism>
<dbReference type="PIRSF" id="PIRSF006281">
    <property type="entry name" value="MdoG"/>
    <property type="match status" value="1"/>
</dbReference>
<name>A0A7X1B4M2_9BACT</name>
<dbReference type="InterPro" id="IPR007444">
    <property type="entry name" value="Glucan_biosyn_MdoG_C"/>
</dbReference>
<feature type="chain" id="PRO_5030799822" evidence="6">
    <location>
        <begin position="20"/>
        <end position="523"/>
    </location>
</feature>
<keyword evidence="9" id="KW-1185">Reference proteome</keyword>
<accession>A0A7X1B4M2</accession>
<dbReference type="GO" id="GO:0003824">
    <property type="term" value="F:catalytic activity"/>
    <property type="evidence" value="ECO:0007669"/>
    <property type="project" value="InterPro"/>
</dbReference>
<dbReference type="FunFam" id="2.70.98.10:FF:000001">
    <property type="entry name" value="Glucans biosynthesis protein G"/>
    <property type="match status" value="1"/>
</dbReference>
<evidence type="ECO:0000256" key="6">
    <source>
        <dbReference type="SAM" id="SignalP"/>
    </source>
</evidence>
<evidence type="ECO:0000256" key="5">
    <source>
        <dbReference type="ARBA" id="ARBA00022764"/>
    </source>
</evidence>
<protein>
    <submittedName>
        <fullName evidence="8">Glucan biosynthesis protein D</fullName>
    </submittedName>
</protein>
<evidence type="ECO:0000313" key="9">
    <source>
        <dbReference type="Proteomes" id="UP000526501"/>
    </source>
</evidence>
<dbReference type="PANTHER" id="PTHR30504">
    <property type="entry name" value="GLUCANS BIOSYNTHESIS PROTEIN"/>
    <property type="match status" value="1"/>
</dbReference>
<dbReference type="InterPro" id="IPR014438">
    <property type="entry name" value="Glucan_biosyn_MdoG/MdoD"/>
</dbReference>
<comment type="similarity">
    <text evidence="3">Belongs to the OpgD/OpgG family.</text>
</comment>
<dbReference type="SUPFAM" id="SSF74650">
    <property type="entry name" value="Galactose mutarotase-like"/>
    <property type="match status" value="1"/>
</dbReference>
<comment type="subcellular location">
    <subcellularLocation>
        <location evidence="1">Periplasm</location>
    </subcellularLocation>
</comment>
<evidence type="ECO:0000259" key="7">
    <source>
        <dbReference type="Pfam" id="PF04349"/>
    </source>
</evidence>
<evidence type="ECO:0000313" key="8">
    <source>
        <dbReference type="EMBL" id="MBC2605334.1"/>
    </source>
</evidence>
<dbReference type="PANTHER" id="PTHR30504:SF3">
    <property type="entry name" value="GLUCANS BIOSYNTHESIS PROTEIN D"/>
    <property type="match status" value="1"/>
</dbReference>
<comment type="caution">
    <text evidence="8">The sequence shown here is derived from an EMBL/GenBank/DDBJ whole genome shotgun (WGS) entry which is preliminary data.</text>
</comment>
<evidence type="ECO:0000256" key="4">
    <source>
        <dbReference type="ARBA" id="ARBA00022729"/>
    </source>
</evidence>